<dbReference type="InterPro" id="IPR041492">
    <property type="entry name" value="HAD_2"/>
</dbReference>
<dbReference type="InterPro" id="IPR023214">
    <property type="entry name" value="HAD_sf"/>
</dbReference>
<evidence type="ECO:0000256" key="4">
    <source>
        <dbReference type="ARBA" id="ARBA00013078"/>
    </source>
</evidence>
<reference evidence="5 6" key="1">
    <citation type="submission" date="2024-02" db="EMBL/GenBank/DDBJ databases">
        <title>Haloferula sargassicola NBRC 104335.</title>
        <authorList>
            <person name="Ichikawa N."/>
            <person name="Katano-Makiyama Y."/>
            <person name="Hidaka K."/>
        </authorList>
    </citation>
    <scope>NUCLEOTIDE SEQUENCE [LARGE SCALE GENOMIC DNA]</scope>
    <source>
        <strain evidence="5 6">NBRC 104335</strain>
    </source>
</reference>
<dbReference type="InterPro" id="IPR006439">
    <property type="entry name" value="HAD-SF_hydro_IA"/>
</dbReference>
<dbReference type="NCBIfam" id="TIGR01549">
    <property type="entry name" value="HAD-SF-IA-v1"/>
    <property type="match status" value="1"/>
</dbReference>
<accession>A0ABP9UNK5</accession>
<dbReference type="InterPro" id="IPR036412">
    <property type="entry name" value="HAD-like_sf"/>
</dbReference>
<dbReference type="PANTHER" id="PTHR43434">
    <property type="entry name" value="PHOSPHOGLYCOLATE PHOSPHATASE"/>
    <property type="match status" value="1"/>
</dbReference>
<evidence type="ECO:0000313" key="5">
    <source>
        <dbReference type="EMBL" id="GAA5481604.1"/>
    </source>
</evidence>
<dbReference type="SFLD" id="SFLDS00003">
    <property type="entry name" value="Haloacid_Dehalogenase"/>
    <property type="match status" value="1"/>
</dbReference>
<dbReference type="SFLD" id="SFLDG01129">
    <property type="entry name" value="C1.5:_HAD__Beta-PGM__Phosphata"/>
    <property type="match status" value="1"/>
</dbReference>
<dbReference type="InterPro" id="IPR050155">
    <property type="entry name" value="HAD-like_hydrolase_sf"/>
</dbReference>
<evidence type="ECO:0000256" key="2">
    <source>
        <dbReference type="ARBA" id="ARBA00004818"/>
    </source>
</evidence>
<dbReference type="SUPFAM" id="SSF56784">
    <property type="entry name" value="HAD-like"/>
    <property type="match status" value="1"/>
</dbReference>
<comment type="pathway">
    <text evidence="2">Organic acid metabolism; glycolate biosynthesis; glycolate from 2-phosphoglycolate: step 1/1.</text>
</comment>
<sequence length="208" mass="22305">MTEALIFDLDGTLVDSLPGIAAALNAALSDAGLPTHPEEKVRDFVGSGSLELARRALPARTETTAEALEAAFRDHYAHTWREGTEFYPGIEEMLASLGGRKLALLSNKPHSFTREIADFLFEKGLFDRVLGQSDDFPRKPAPDSTLALLAGWGISPENARFVGDSAIDRQTAENAGVPFIGVTWGYHHGADLGPVTIQHPRGLSAALG</sequence>
<dbReference type="EC" id="3.1.3.18" evidence="4"/>
<dbReference type="PANTHER" id="PTHR43434:SF1">
    <property type="entry name" value="PHOSPHOGLYCOLATE PHOSPHATASE"/>
    <property type="match status" value="1"/>
</dbReference>
<proteinExistence type="inferred from homology"/>
<protein>
    <recommendedName>
        <fullName evidence="4">phosphoglycolate phosphatase</fullName>
        <ecNumber evidence="4">3.1.3.18</ecNumber>
    </recommendedName>
</protein>
<evidence type="ECO:0000256" key="3">
    <source>
        <dbReference type="ARBA" id="ARBA00006171"/>
    </source>
</evidence>
<dbReference type="InterPro" id="IPR023198">
    <property type="entry name" value="PGP-like_dom2"/>
</dbReference>
<evidence type="ECO:0000313" key="6">
    <source>
        <dbReference type="Proteomes" id="UP001476282"/>
    </source>
</evidence>
<comment type="caution">
    <text evidence="5">The sequence shown here is derived from an EMBL/GenBank/DDBJ whole genome shotgun (WGS) entry which is preliminary data.</text>
</comment>
<comment type="catalytic activity">
    <reaction evidence="1">
        <text>2-phosphoglycolate + H2O = glycolate + phosphate</text>
        <dbReference type="Rhea" id="RHEA:14369"/>
        <dbReference type="ChEBI" id="CHEBI:15377"/>
        <dbReference type="ChEBI" id="CHEBI:29805"/>
        <dbReference type="ChEBI" id="CHEBI:43474"/>
        <dbReference type="ChEBI" id="CHEBI:58033"/>
        <dbReference type="EC" id="3.1.3.18"/>
    </reaction>
</comment>
<keyword evidence="6" id="KW-1185">Reference proteome</keyword>
<dbReference type="NCBIfam" id="TIGR01509">
    <property type="entry name" value="HAD-SF-IA-v3"/>
    <property type="match status" value="1"/>
</dbReference>
<dbReference type="Gene3D" id="1.10.150.240">
    <property type="entry name" value="Putative phosphatase, domain 2"/>
    <property type="match status" value="1"/>
</dbReference>
<evidence type="ECO:0000256" key="1">
    <source>
        <dbReference type="ARBA" id="ARBA00000830"/>
    </source>
</evidence>
<dbReference type="Proteomes" id="UP001476282">
    <property type="component" value="Unassembled WGS sequence"/>
</dbReference>
<comment type="similarity">
    <text evidence="3">Belongs to the HAD-like hydrolase superfamily. CbbY/CbbZ/Gph/YieH family.</text>
</comment>
<organism evidence="5 6">
    <name type="scientific">Haloferula sargassicola</name>
    <dbReference type="NCBI Taxonomy" id="490096"/>
    <lineage>
        <taxon>Bacteria</taxon>
        <taxon>Pseudomonadati</taxon>
        <taxon>Verrucomicrobiota</taxon>
        <taxon>Verrucomicrobiia</taxon>
        <taxon>Verrucomicrobiales</taxon>
        <taxon>Verrucomicrobiaceae</taxon>
        <taxon>Haloferula</taxon>
    </lineage>
</organism>
<dbReference type="EMBL" id="BAABRI010000004">
    <property type="protein sequence ID" value="GAA5481604.1"/>
    <property type="molecule type" value="Genomic_DNA"/>
</dbReference>
<dbReference type="Gene3D" id="3.40.50.1000">
    <property type="entry name" value="HAD superfamily/HAD-like"/>
    <property type="match status" value="1"/>
</dbReference>
<name>A0ABP9UNK5_9BACT</name>
<dbReference type="RefSeq" id="WP_353565756.1">
    <property type="nucleotide sequence ID" value="NZ_BAABRI010000004.1"/>
</dbReference>
<dbReference type="Pfam" id="PF13419">
    <property type="entry name" value="HAD_2"/>
    <property type="match status" value="1"/>
</dbReference>
<gene>
    <name evidence="5" type="primary">gph_1</name>
    <name evidence="5" type="ORF">Hsar01_00815</name>
</gene>